<evidence type="ECO:0000256" key="1">
    <source>
        <dbReference type="ARBA" id="ARBA00005184"/>
    </source>
</evidence>
<dbReference type="FunFam" id="2.160.20.10:FF:000001">
    <property type="entry name" value="Pectinesterase"/>
    <property type="match status" value="1"/>
</dbReference>
<protein>
    <recommendedName>
        <fullName evidence="7">Pectinesterase</fullName>
        <ecNumber evidence="7">3.1.1.11</ecNumber>
    </recommendedName>
</protein>
<evidence type="ECO:0000256" key="4">
    <source>
        <dbReference type="ARBA" id="ARBA00022801"/>
    </source>
</evidence>
<dbReference type="NCBIfam" id="TIGR01614">
    <property type="entry name" value="PME_inhib"/>
    <property type="match status" value="1"/>
</dbReference>
<accession>A0AAP0E9A8</accession>
<dbReference type="InterPro" id="IPR006501">
    <property type="entry name" value="Pectinesterase_inhib_dom"/>
</dbReference>
<dbReference type="GO" id="GO:0030599">
    <property type="term" value="F:pectinesterase activity"/>
    <property type="evidence" value="ECO:0007669"/>
    <property type="project" value="UniProtKB-UniRule"/>
</dbReference>
<evidence type="ECO:0000256" key="8">
    <source>
        <dbReference type="SAM" id="Phobius"/>
    </source>
</evidence>
<evidence type="ECO:0000256" key="5">
    <source>
        <dbReference type="ARBA" id="ARBA00023085"/>
    </source>
</evidence>
<comment type="similarity">
    <text evidence="2">In the N-terminal section; belongs to the PMEI family.</text>
</comment>
<dbReference type="InterPro" id="IPR035513">
    <property type="entry name" value="Invertase/methylesterase_inhib"/>
</dbReference>
<keyword evidence="4 7" id="KW-0378">Hydrolase</keyword>
<reference evidence="10 11" key="1">
    <citation type="submission" date="2024-01" db="EMBL/GenBank/DDBJ databases">
        <title>Genome assemblies of Stephania.</title>
        <authorList>
            <person name="Yang L."/>
        </authorList>
    </citation>
    <scope>NUCLEOTIDE SEQUENCE [LARGE SCALE GENOMIC DNA]</scope>
    <source>
        <strain evidence="10">QJT</strain>
        <tissue evidence="10">Leaf</tissue>
    </source>
</reference>
<keyword evidence="8" id="KW-0812">Transmembrane</keyword>
<comment type="pathway">
    <text evidence="1 7">Glycan metabolism; pectin degradation; 2-dehydro-3-deoxy-D-gluconate from pectin: step 1/5.</text>
</comment>
<dbReference type="InterPro" id="IPR033131">
    <property type="entry name" value="Pectinesterase_Asp_AS"/>
</dbReference>
<dbReference type="GO" id="GO:0042545">
    <property type="term" value="P:cell wall modification"/>
    <property type="evidence" value="ECO:0007669"/>
    <property type="project" value="UniProtKB-UniRule"/>
</dbReference>
<proteinExistence type="inferred from homology"/>
<evidence type="ECO:0000313" key="10">
    <source>
        <dbReference type="EMBL" id="KAK9084879.1"/>
    </source>
</evidence>
<organism evidence="10 11">
    <name type="scientific">Stephania japonica</name>
    <dbReference type="NCBI Taxonomy" id="461633"/>
    <lineage>
        <taxon>Eukaryota</taxon>
        <taxon>Viridiplantae</taxon>
        <taxon>Streptophyta</taxon>
        <taxon>Embryophyta</taxon>
        <taxon>Tracheophyta</taxon>
        <taxon>Spermatophyta</taxon>
        <taxon>Magnoliopsida</taxon>
        <taxon>Ranunculales</taxon>
        <taxon>Menispermaceae</taxon>
        <taxon>Menispermoideae</taxon>
        <taxon>Cissampelideae</taxon>
        <taxon>Stephania</taxon>
    </lineage>
</organism>
<dbReference type="GO" id="GO:0045490">
    <property type="term" value="P:pectin catabolic process"/>
    <property type="evidence" value="ECO:0007669"/>
    <property type="project" value="UniProtKB-UniRule"/>
</dbReference>
<dbReference type="EC" id="3.1.1.11" evidence="7"/>
<comment type="similarity">
    <text evidence="3">In the C-terminal section; belongs to the pectinesterase family.</text>
</comment>
<dbReference type="SUPFAM" id="SSF101148">
    <property type="entry name" value="Plant invertase/pectin methylesterase inhibitor"/>
    <property type="match status" value="1"/>
</dbReference>
<dbReference type="EMBL" id="JBBNAE010000011">
    <property type="protein sequence ID" value="KAK9084879.1"/>
    <property type="molecule type" value="Genomic_DNA"/>
</dbReference>
<feature type="transmembrane region" description="Helical" evidence="8">
    <location>
        <begin position="21"/>
        <end position="45"/>
    </location>
</feature>
<dbReference type="CDD" id="cd15799">
    <property type="entry name" value="PMEI-like_4"/>
    <property type="match status" value="1"/>
</dbReference>
<feature type="domain" description="Pectinesterase inhibitor" evidence="9">
    <location>
        <begin position="52"/>
        <end position="205"/>
    </location>
</feature>
<dbReference type="GO" id="GO:0004857">
    <property type="term" value="F:enzyme inhibitor activity"/>
    <property type="evidence" value="ECO:0007669"/>
    <property type="project" value="InterPro"/>
</dbReference>
<keyword evidence="11" id="KW-1185">Reference proteome</keyword>
<gene>
    <name evidence="10" type="ORF">Sjap_025290</name>
</gene>
<sequence>MPSHTPLLGHNSSSPNKSTTCSWSALSIALSLIAITIFSTALLSINNHFTNSSNSSLSHLCERAHDAQSCHTLLSQELGHSLVHRSNDLTLLNLFLGNSVSRISSTIKLAQHVQSRANDVREQSALADCMELMSSSIDRVLDSKLALRSLSLVDAHTWLSTVLTNHVTCLDGLQGQSRSVMEVELEDLIARDRTALSMLTSSSSFKDGNEAFAAIKDEFPSWVTARDRRLMEATLNAVQANVVVAQDGSGKYRTVGEAIASAPDNAKDRYVIYVKKGTYKEKVEVGNKKKNVMIVGDGMDSTIITGSLNVVDGSTTFNSATLAAVGDGFILQDIWIQNTAGPEKHQAVALRVGADQSVINRCKIDAYQDTLYAHANRQFYRDCYVTGTVDYIFGNAAVVLQSCKLVVRKPMKGQGNMVTAQGRIDPNQNTGTSIQKCDIIASPDLAPVQASFKSYLGRPWKEYSRTVVMQTNIGDVINPAGWSQWDGDLYLKTLYYGEYMNFGPGAGTANRVNWPGYHIITSAQEAMKFTVAQLIQGGQWLKSTGVAFTEGL</sequence>
<evidence type="ECO:0000256" key="6">
    <source>
        <dbReference type="PROSITE-ProRule" id="PRU10040"/>
    </source>
</evidence>
<dbReference type="InterPro" id="IPR000070">
    <property type="entry name" value="Pectinesterase_cat"/>
</dbReference>
<dbReference type="PROSITE" id="PS00503">
    <property type="entry name" value="PECTINESTERASE_2"/>
    <property type="match status" value="1"/>
</dbReference>
<keyword evidence="5 7" id="KW-0063">Aspartyl esterase</keyword>
<name>A0AAP0E9A8_9MAGN</name>
<evidence type="ECO:0000313" key="11">
    <source>
        <dbReference type="Proteomes" id="UP001417504"/>
    </source>
</evidence>
<keyword evidence="8" id="KW-1133">Transmembrane helix</keyword>
<dbReference type="AlphaFoldDB" id="A0AAP0E9A8"/>
<dbReference type="InterPro" id="IPR012334">
    <property type="entry name" value="Pectin_lyas_fold"/>
</dbReference>
<comment type="caution">
    <text evidence="10">The sequence shown here is derived from an EMBL/GenBank/DDBJ whole genome shotgun (WGS) entry which is preliminary data.</text>
</comment>
<dbReference type="Gene3D" id="1.20.140.40">
    <property type="entry name" value="Invertase/pectin methylesterase inhibitor family protein"/>
    <property type="match status" value="1"/>
</dbReference>
<feature type="active site" evidence="6">
    <location>
        <position position="390"/>
    </location>
</feature>
<dbReference type="PANTHER" id="PTHR31707">
    <property type="entry name" value="PECTINESTERASE"/>
    <property type="match status" value="1"/>
</dbReference>
<keyword evidence="8" id="KW-0472">Membrane</keyword>
<dbReference type="InterPro" id="IPR011050">
    <property type="entry name" value="Pectin_lyase_fold/virulence"/>
</dbReference>
<dbReference type="Pfam" id="PF01095">
    <property type="entry name" value="Pectinesterase"/>
    <property type="match status" value="1"/>
</dbReference>
<dbReference type="SUPFAM" id="SSF51126">
    <property type="entry name" value="Pectin lyase-like"/>
    <property type="match status" value="1"/>
</dbReference>
<dbReference type="Pfam" id="PF04043">
    <property type="entry name" value="PMEI"/>
    <property type="match status" value="1"/>
</dbReference>
<comment type="catalytic activity">
    <reaction evidence="7">
        <text>[(1-&gt;4)-alpha-D-galacturonosyl methyl ester](n) + n H2O = [(1-&gt;4)-alpha-D-galacturonosyl](n) + n methanol + n H(+)</text>
        <dbReference type="Rhea" id="RHEA:22380"/>
        <dbReference type="Rhea" id="RHEA-COMP:14570"/>
        <dbReference type="Rhea" id="RHEA-COMP:14573"/>
        <dbReference type="ChEBI" id="CHEBI:15377"/>
        <dbReference type="ChEBI" id="CHEBI:15378"/>
        <dbReference type="ChEBI" id="CHEBI:17790"/>
        <dbReference type="ChEBI" id="CHEBI:140522"/>
        <dbReference type="ChEBI" id="CHEBI:140523"/>
        <dbReference type="EC" id="3.1.1.11"/>
    </reaction>
</comment>
<evidence type="ECO:0000256" key="2">
    <source>
        <dbReference type="ARBA" id="ARBA00006027"/>
    </source>
</evidence>
<evidence type="ECO:0000259" key="9">
    <source>
        <dbReference type="SMART" id="SM00856"/>
    </source>
</evidence>
<evidence type="ECO:0000256" key="3">
    <source>
        <dbReference type="ARBA" id="ARBA00007786"/>
    </source>
</evidence>
<dbReference type="Proteomes" id="UP001417504">
    <property type="component" value="Unassembled WGS sequence"/>
</dbReference>
<dbReference type="SMART" id="SM00856">
    <property type="entry name" value="PMEI"/>
    <property type="match status" value="1"/>
</dbReference>
<dbReference type="Gene3D" id="2.160.20.10">
    <property type="entry name" value="Single-stranded right-handed beta-helix, Pectin lyase-like"/>
    <property type="match status" value="1"/>
</dbReference>
<evidence type="ECO:0000256" key="7">
    <source>
        <dbReference type="RuleBase" id="RU000589"/>
    </source>
</evidence>